<evidence type="ECO:0000256" key="5">
    <source>
        <dbReference type="ARBA" id="ARBA00022475"/>
    </source>
</evidence>
<gene>
    <name evidence="29" type="ORF">U9M48_009336</name>
</gene>
<evidence type="ECO:0000256" key="12">
    <source>
        <dbReference type="ARBA" id="ARBA00022737"/>
    </source>
</evidence>
<dbReference type="FunFam" id="3.30.200.20:FF:000432">
    <property type="entry name" value="LRR receptor-like serine/threonine-protein kinase EFR"/>
    <property type="match status" value="1"/>
</dbReference>
<dbReference type="SMART" id="SM00369">
    <property type="entry name" value="LRR_TYP"/>
    <property type="match status" value="10"/>
</dbReference>
<feature type="binding site" evidence="25">
    <location>
        <position position="829"/>
    </location>
    <ligand>
        <name>ATP</name>
        <dbReference type="ChEBI" id="CHEBI:30616"/>
    </ligand>
</feature>
<comment type="function">
    <text evidence="22">Receptor kinase that detects X.oryzae pv. oryzae protein Ax21 to promote innate immunity. Following X.oryzae pv. oryzae protein Ax21 detection, undergoes cleavage, releasing the processed protein kinase Xa21 chain.</text>
</comment>
<dbReference type="PROSITE" id="PS00108">
    <property type="entry name" value="PROTEIN_KINASE_ST"/>
    <property type="match status" value="1"/>
</dbReference>
<evidence type="ECO:0000256" key="25">
    <source>
        <dbReference type="PROSITE-ProRule" id="PRU10141"/>
    </source>
</evidence>
<dbReference type="Gene3D" id="1.10.510.10">
    <property type="entry name" value="Transferase(Phosphotransferase) domain 1"/>
    <property type="match status" value="1"/>
</dbReference>
<protein>
    <recommendedName>
        <fullName evidence="24">Receptor kinase-like protein Xa21</fullName>
        <ecNumber evidence="4">2.7.11.1</ecNumber>
    </recommendedName>
</protein>
<evidence type="ECO:0000256" key="10">
    <source>
        <dbReference type="ARBA" id="ARBA00022692"/>
    </source>
</evidence>
<evidence type="ECO:0000256" key="15">
    <source>
        <dbReference type="ARBA" id="ARBA00022840"/>
    </source>
</evidence>
<keyword evidence="9" id="KW-0808">Transferase</keyword>
<evidence type="ECO:0000256" key="7">
    <source>
        <dbReference type="ARBA" id="ARBA00022553"/>
    </source>
</evidence>
<dbReference type="FunFam" id="1.10.510.10:FF:000358">
    <property type="entry name" value="Putative leucine-rich repeat receptor-like serine/threonine-protein kinase"/>
    <property type="match status" value="1"/>
</dbReference>
<reference evidence="29 30" key="1">
    <citation type="submission" date="2024-02" db="EMBL/GenBank/DDBJ databases">
        <title>High-quality chromosome-scale genome assembly of Pensacola bahiagrass (Paspalum notatum Flugge var. saurae).</title>
        <authorList>
            <person name="Vega J.M."/>
            <person name="Podio M."/>
            <person name="Orjuela J."/>
            <person name="Siena L.A."/>
            <person name="Pessino S.C."/>
            <person name="Combes M.C."/>
            <person name="Mariac C."/>
            <person name="Albertini E."/>
            <person name="Pupilli F."/>
            <person name="Ortiz J.P.A."/>
            <person name="Leblanc O."/>
        </authorList>
    </citation>
    <scope>NUCLEOTIDE SEQUENCE [LARGE SCALE GENOMIC DNA]</scope>
    <source>
        <strain evidence="29">R1</strain>
        <tissue evidence="29">Leaf</tissue>
    </source>
</reference>
<evidence type="ECO:0000256" key="6">
    <source>
        <dbReference type="ARBA" id="ARBA00022527"/>
    </source>
</evidence>
<evidence type="ECO:0000256" key="26">
    <source>
        <dbReference type="SAM" id="MobiDB-lite"/>
    </source>
</evidence>
<evidence type="ECO:0000256" key="2">
    <source>
        <dbReference type="ARBA" id="ARBA00004389"/>
    </source>
</evidence>
<dbReference type="Pfam" id="PF00560">
    <property type="entry name" value="LRR_1"/>
    <property type="match status" value="5"/>
</dbReference>
<evidence type="ECO:0000256" key="9">
    <source>
        <dbReference type="ARBA" id="ARBA00022679"/>
    </source>
</evidence>
<dbReference type="GO" id="GO:0005524">
    <property type="term" value="F:ATP binding"/>
    <property type="evidence" value="ECO:0007669"/>
    <property type="project" value="UniProtKB-UniRule"/>
</dbReference>
<evidence type="ECO:0000313" key="29">
    <source>
        <dbReference type="EMBL" id="WVZ59144.1"/>
    </source>
</evidence>
<dbReference type="Pfam" id="PF08263">
    <property type="entry name" value="LRRNT_2"/>
    <property type="match status" value="1"/>
</dbReference>
<evidence type="ECO:0000256" key="24">
    <source>
        <dbReference type="ARBA" id="ARBA00072040"/>
    </source>
</evidence>
<dbReference type="PROSITE" id="PS00107">
    <property type="entry name" value="PROTEIN_KINASE_ATP"/>
    <property type="match status" value="1"/>
</dbReference>
<comment type="catalytic activity">
    <reaction evidence="20">
        <text>L-threonyl-[protein] + ATP = O-phospho-L-threonyl-[protein] + ADP + H(+)</text>
        <dbReference type="Rhea" id="RHEA:46608"/>
        <dbReference type="Rhea" id="RHEA-COMP:11060"/>
        <dbReference type="Rhea" id="RHEA-COMP:11605"/>
        <dbReference type="ChEBI" id="CHEBI:15378"/>
        <dbReference type="ChEBI" id="CHEBI:30013"/>
        <dbReference type="ChEBI" id="CHEBI:30616"/>
        <dbReference type="ChEBI" id="CHEBI:61977"/>
        <dbReference type="ChEBI" id="CHEBI:456216"/>
        <dbReference type="EC" id="2.7.11.1"/>
    </reaction>
</comment>
<dbReference type="Pfam" id="PF00069">
    <property type="entry name" value="Pkinase"/>
    <property type="match status" value="1"/>
</dbReference>
<dbReference type="Proteomes" id="UP001341281">
    <property type="component" value="Chromosome 02"/>
</dbReference>
<comment type="subcellular location">
    <subcellularLocation>
        <location evidence="1">Cell membrane</location>
        <topology evidence="1">Single-pass membrane protein</topology>
    </subcellularLocation>
    <subcellularLocation>
        <location evidence="2">Endoplasmic reticulum membrane</location>
        <topology evidence="2">Single-pass membrane protein</topology>
    </subcellularLocation>
</comment>
<evidence type="ECO:0000256" key="17">
    <source>
        <dbReference type="ARBA" id="ARBA00023136"/>
    </source>
</evidence>
<feature type="domain" description="Protein kinase" evidence="28">
    <location>
        <begin position="798"/>
        <end position="1104"/>
    </location>
</feature>
<keyword evidence="5" id="KW-1003">Cell membrane</keyword>
<dbReference type="EMBL" id="CP144746">
    <property type="protein sequence ID" value="WVZ59144.1"/>
    <property type="molecule type" value="Genomic_DNA"/>
</dbReference>
<evidence type="ECO:0000256" key="4">
    <source>
        <dbReference type="ARBA" id="ARBA00012513"/>
    </source>
</evidence>
<evidence type="ECO:0000256" key="23">
    <source>
        <dbReference type="ARBA" id="ARBA00056628"/>
    </source>
</evidence>
<dbReference type="GO" id="GO:0005789">
    <property type="term" value="C:endoplasmic reticulum membrane"/>
    <property type="evidence" value="ECO:0007669"/>
    <property type="project" value="UniProtKB-SubCell"/>
</dbReference>
<keyword evidence="8" id="KW-0433">Leucine-rich repeat</keyword>
<dbReference type="Gene3D" id="3.30.200.20">
    <property type="entry name" value="Phosphorylase Kinase, domain 1"/>
    <property type="match status" value="1"/>
</dbReference>
<dbReference type="InterPro" id="IPR013210">
    <property type="entry name" value="LRR_N_plant-typ"/>
</dbReference>
<comment type="similarity">
    <text evidence="3">Belongs to the protein kinase superfamily. Ser/Thr protein kinase family.</text>
</comment>
<sequence>MPTEQGLTFLDANAAGPDPDPAPSPPHHRSQAEPRRHLPHLGPASLTRRHPRRACLFLPAVVACFAVSPTFPVLVFLVTCVLQTVPSASAATLNKKPDEEILLQIKQAVLINQQQGLLASWNTTTNFCHWPGVSCSHRHKDRVTLLNLTSQGLSGTITPSIGNLTFLRILDLSSNNLHGQIPVSFGQLTRLQHLVLSNNLLQGEITTQLQNCTILESIELDSNLFTGKIPAWLGGLPYLKAINMGKNNLTGAIPEFLGNLSSLQEIYFNSNQLEGTIPDSLGGLNLMFLNLGGNHLSGAIPKAFFNMSSLVGFGVTQNELHGKLPSDLGHRLPNLVYLLLGINHFSGSLPGSLANATEIYSLDVSFNNFTGSVPPEVGKICPHFLSFDTNQLTATTAQDWEFVTFLTNCTRLRIFVLQDNMLGGMLPSSIANLSAQLQVLYVGYNEISGEIPFGVSNLVGLTQLHFSNNRFTGVLPDSIGRLNSLQLLGFNDNQFTGLLPSLLGNLTRLLRLHADNNMFEGPLPTSLGTLQHITMATFSNNKFTGTLPIEIFNISSLSYALDLSANYFVGPLPPEVGALTNLAYLYVSRNNLSGSLPDAISNCQSLVDLRLDTNSFNNSIPASIGKMKGLIYLDLSNNAFSGAIPQEFGLMNGLKGLYLSHNNISGSIPESLGNMTSLYKLDLSFNHLDGEVPLHGVFTNVTGFSFHGNLGLCGGIPELHLPSCEQKPMEHSKRKLLPIFKIIVPTVGVILCFSLVLILITLRKKQKSQSRTLAGLHLTDDKYPRVSYAELAQGTNGFDTNNVIGTGRYGSVYKCSLLLENRILTVAVKVFDLQQSGSSKTFISECEAFNKIRHRNLISVITCCSSSDSTQNDFKALVFEFMPNGSLHRWLHPDVHASQQWQGLTLTQRLYIAVDVADALEYLHNDCEPPIVHCDLKPSNILLDHEFVAHVGDFGLAKILHNQANEQLVDSKSTVGIRGTIGYVAPEYGEGGQVSPCGDVYSFGIVILELFTGIAPTHDMFRDGLTLQKHATNLFPGMLIKIVDPVLLLTEETGGSNLKHGGNAMEDISNVMLPVIRLALSCTKNAPTERICMRDAAAEMHRIRDLHVKRRKMEEVSIE</sequence>
<keyword evidence="15 25" id="KW-0067">ATP-binding</keyword>
<dbReference type="PANTHER" id="PTHR27008:SF521">
    <property type="entry name" value="OS11G0490200 PROTEIN"/>
    <property type="match status" value="1"/>
</dbReference>
<feature type="transmembrane region" description="Helical" evidence="27">
    <location>
        <begin position="56"/>
        <end position="78"/>
    </location>
</feature>
<evidence type="ECO:0000256" key="8">
    <source>
        <dbReference type="ARBA" id="ARBA00022614"/>
    </source>
</evidence>
<evidence type="ECO:0000256" key="13">
    <source>
        <dbReference type="ARBA" id="ARBA00022741"/>
    </source>
</evidence>
<dbReference type="InterPro" id="IPR001611">
    <property type="entry name" value="Leu-rich_rpt"/>
</dbReference>
<keyword evidence="11" id="KW-0732">Signal</keyword>
<feature type="transmembrane region" description="Helical" evidence="27">
    <location>
        <begin position="742"/>
        <end position="762"/>
    </location>
</feature>
<keyword evidence="17 27" id="KW-0472">Membrane</keyword>
<keyword evidence="7" id="KW-0597">Phosphoprotein</keyword>
<comment type="function">
    <text evidence="23">The processed protein kinase Xa21 chain released by protein cleavage after X.oryzae pv. oryzae protein Ax21 detection translocates into the nucleus where it can bind and regulate WRKY62, a transcription factor. Confers resistance to the bacterial pathogen X.oryzae pv. oryzae (Xoo).</text>
</comment>
<proteinExistence type="inferred from homology"/>
<evidence type="ECO:0000256" key="20">
    <source>
        <dbReference type="ARBA" id="ARBA00047899"/>
    </source>
</evidence>
<dbReference type="SMART" id="SM00220">
    <property type="entry name" value="S_TKc"/>
    <property type="match status" value="1"/>
</dbReference>
<dbReference type="FunFam" id="3.80.10.10:FF:000233">
    <property type="entry name" value="Leucine-rich repeat receptor-like protein kinase TDR"/>
    <property type="match status" value="1"/>
</dbReference>
<keyword evidence="16 27" id="KW-1133">Transmembrane helix</keyword>
<name>A0AAQ3SQQ1_PASNO</name>
<evidence type="ECO:0000256" key="19">
    <source>
        <dbReference type="ARBA" id="ARBA00023180"/>
    </source>
</evidence>
<keyword evidence="6" id="KW-0723">Serine/threonine-protein kinase</keyword>
<dbReference type="PANTHER" id="PTHR27008">
    <property type="entry name" value="OS04G0122200 PROTEIN"/>
    <property type="match status" value="1"/>
</dbReference>
<evidence type="ECO:0000256" key="22">
    <source>
        <dbReference type="ARBA" id="ARBA00054320"/>
    </source>
</evidence>
<keyword evidence="12" id="KW-0677">Repeat</keyword>
<keyword evidence="10 27" id="KW-0812">Transmembrane</keyword>
<dbReference type="InterPro" id="IPR000719">
    <property type="entry name" value="Prot_kinase_dom"/>
</dbReference>
<evidence type="ECO:0000256" key="11">
    <source>
        <dbReference type="ARBA" id="ARBA00022729"/>
    </source>
</evidence>
<keyword evidence="13 25" id="KW-0547">Nucleotide-binding</keyword>
<dbReference type="InterPro" id="IPR017441">
    <property type="entry name" value="Protein_kinase_ATP_BS"/>
</dbReference>
<evidence type="ECO:0000256" key="18">
    <source>
        <dbReference type="ARBA" id="ARBA00023170"/>
    </source>
</evidence>
<feature type="region of interest" description="Disordered" evidence="26">
    <location>
        <begin position="1"/>
        <end position="44"/>
    </location>
</feature>
<dbReference type="InterPro" id="IPR003591">
    <property type="entry name" value="Leu-rich_rpt_typical-subtyp"/>
</dbReference>
<dbReference type="SUPFAM" id="SSF52058">
    <property type="entry name" value="L domain-like"/>
    <property type="match status" value="2"/>
</dbReference>
<dbReference type="GO" id="GO:0005886">
    <property type="term" value="C:plasma membrane"/>
    <property type="evidence" value="ECO:0007669"/>
    <property type="project" value="UniProtKB-SubCell"/>
</dbReference>
<keyword evidence="30" id="KW-1185">Reference proteome</keyword>
<dbReference type="Gene3D" id="3.80.10.10">
    <property type="entry name" value="Ribonuclease Inhibitor"/>
    <property type="match status" value="2"/>
</dbReference>
<dbReference type="InterPro" id="IPR008271">
    <property type="entry name" value="Ser/Thr_kinase_AS"/>
</dbReference>
<dbReference type="SUPFAM" id="SSF56112">
    <property type="entry name" value="Protein kinase-like (PK-like)"/>
    <property type="match status" value="1"/>
</dbReference>
<evidence type="ECO:0000256" key="14">
    <source>
        <dbReference type="ARBA" id="ARBA00022777"/>
    </source>
</evidence>
<keyword evidence="18" id="KW-0675">Receptor</keyword>
<evidence type="ECO:0000259" key="28">
    <source>
        <dbReference type="PROSITE" id="PS50011"/>
    </source>
</evidence>
<dbReference type="GO" id="GO:0009791">
    <property type="term" value="P:post-embryonic development"/>
    <property type="evidence" value="ECO:0007669"/>
    <property type="project" value="UniProtKB-ARBA"/>
</dbReference>
<dbReference type="FunFam" id="3.80.10.10:FF:000275">
    <property type="entry name" value="Leucine-rich repeat receptor-like protein kinase"/>
    <property type="match status" value="1"/>
</dbReference>
<evidence type="ECO:0000256" key="3">
    <source>
        <dbReference type="ARBA" id="ARBA00008684"/>
    </source>
</evidence>
<dbReference type="Pfam" id="PF13855">
    <property type="entry name" value="LRR_8"/>
    <property type="match status" value="1"/>
</dbReference>
<dbReference type="InterPro" id="IPR051809">
    <property type="entry name" value="Plant_receptor-like_S/T_kinase"/>
</dbReference>
<accession>A0AAQ3SQQ1</accession>
<evidence type="ECO:0000256" key="16">
    <source>
        <dbReference type="ARBA" id="ARBA00022989"/>
    </source>
</evidence>
<organism evidence="29 30">
    <name type="scientific">Paspalum notatum var. saurae</name>
    <dbReference type="NCBI Taxonomy" id="547442"/>
    <lineage>
        <taxon>Eukaryota</taxon>
        <taxon>Viridiplantae</taxon>
        <taxon>Streptophyta</taxon>
        <taxon>Embryophyta</taxon>
        <taxon>Tracheophyta</taxon>
        <taxon>Spermatophyta</taxon>
        <taxon>Magnoliopsida</taxon>
        <taxon>Liliopsida</taxon>
        <taxon>Poales</taxon>
        <taxon>Poaceae</taxon>
        <taxon>PACMAD clade</taxon>
        <taxon>Panicoideae</taxon>
        <taxon>Andropogonodae</taxon>
        <taxon>Paspaleae</taxon>
        <taxon>Paspalinae</taxon>
        <taxon>Paspalum</taxon>
    </lineage>
</organism>
<dbReference type="FunFam" id="3.80.10.10:FF:000041">
    <property type="entry name" value="LRR receptor-like serine/threonine-protein kinase ERECTA"/>
    <property type="match status" value="1"/>
</dbReference>
<evidence type="ECO:0000256" key="27">
    <source>
        <dbReference type="SAM" id="Phobius"/>
    </source>
</evidence>
<keyword evidence="14" id="KW-0418">Kinase</keyword>
<keyword evidence="19" id="KW-0325">Glycoprotein</keyword>
<evidence type="ECO:0000256" key="1">
    <source>
        <dbReference type="ARBA" id="ARBA00004162"/>
    </source>
</evidence>
<evidence type="ECO:0000256" key="21">
    <source>
        <dbReference type="ARBA" id="ARBA00048679"/>
    </source>
</evidence>
<evidence type="ECO:0000313" key="30">
    <source>
        <dbReference type="Proteomes" id="UP001341281"/>
    </source>
</evidence>
<dbReference type="AlphaFoldDB" id="A0AAQ3SQQ1"/>
<dbReference type="InterPro" id="IPR011009">
    <property type="entry name" value="Kinase-like_dom_sf"/>
</dbReference>
<comment type="catalytic activity">
    <reaction evidence="21">
        <text>L-seryl-[protein] + ATP = O-phospho-L-seryl-[protein] + ADP + H(+)</text>
        <dbReference type="Rhea" id="RHEA:17989"/>
        <dbReference type="Rhea" id="RHEA-COMP:9863"/>
        <dbReference type="Rhea" id="RHEA-COMP:11604"/>
        <dbReference type="ChEBI" id="CHEBI:15378"/>
        <dbReference type="ChEBI" id="CHEBI:29999"/>
        <dbReference type="ChEBI" id="CHEBI:30616"/>
        <dbReference type="ChEBI" id="CHEBI:83421"/>
        <dbReference type="ChEBI" id="CHEBI:456216"/>
        <dbReference type="EC" id="2.7.11.1"/>
    </reaction>
</comment>
<dbReference type="PROSITE" id="PS50011">
    <property type="entry name" value="PROTEIN_KINASE_DOM"/>
    <property type="match status" value="1"/>
</dbReference>
<dbReference type="GO" id="GO:0004674">
    <property type="term" value="F:protein serine/threonine kinase activity"/>
    <property type="evidence" value="ECO:0007669"/>
    <property type="project" value="UniProtKB-KW"/>
</dbReference>
<dbReference type="EC" id="2.7.11.1" evidence="4"/>
<dbReference type="InterPro" id="IPR032675">
    <property type="entry name" value="LRR_dom_sf"/>
</dbReference>